<dbReference type="KEGG" id="fil:BN1229_v1_0923"/>
<gene>
    <name evidence="1" type="ORF">YBN1229_v1_0926</name>
</gene>
<protein>
    <submittedName>
        <fullName evidence="1">Uncharacterized protein</fullName>
    </submittedName>
</protein>
<name>A0A0D6JCR5_9HYPH</name>
<dbReference type="AlphaFoldDB" id="A0A0D6JCR5"/>
<organism evidence="1 2">
    <name type="scientific">Candidatus Filomicrobium marinum</name>
    <dbReference type="NCBI Taxonomy" id="1608628"/>
    <lineage>
        <taxon>Bacteria</taxon>
        <taxon>Pseudomonadati</taxon>
        <taxon>Pseudomonadota</taxon>
        <taxon>Alphaproteobacteria</taxon>
        <taxon>Hyphomicrobiales</taxon>
        <taxon>Hyphomicrobiaceae</taxon>
        <taxon>Filomicrobium</taxon>
    </lineage>
</organism>
<evidence type="ECO:0000313" key="1">
    <source>
        <dbReference type="EMBL" id="CPR16703.1"/>
    </source>
</evidence>
<accession>A0A0D6JCR5</accession>
<dbReference type="Proteomes" id="UP000033187">
    <property type="component" value="Chromosome 1"/>
</dbReference>
<sequence length="63" mass="7505">MWWGGLLRGRMIQLMRRGLSLRISLRPLSVEVRPKTLQVYKPTKETKRNAEGICDRPRRCHRC</sequence>
<evidence type="ECO:0000313" key="2">
    <source>
        <dbReference type="Proteomes" id="UP000033187"/>
    </source>
</evidence>
<dbReference type="KEGG" id="fiy:BN1229_v1_0926"/>
<dbReference type="EMBL" id="LN829119">
    <property type="protein sequence ID" value="CPR16703.1"/>
    <property type="molecule type" value="Genomic_DNA"/>
</dbReference>
<proteinExistence type="predicted"/>
<keyword evidence="2" id="KW-1185">Reference proteome</keyword>
<reference evidence="2" key="1">
    <citation type="submission" date="2015-02" db="EMBL/GenBank/DDBJ databases">
        <authorList>
            <person name="Chooi Y.-H."/>
        </authorList>
    </citation>
    <scope>NUCLEOTIDE SEQUENCE [LARGE SCALE GENOMIC DNA]</scope>
    <source>
        <strain evidence="2">strain Y</strain>
    </source>
</reference>